<dbReference type="InterPro" id="IPR050400">
    <property type="entry name" value="Bact_Cytoskel_RodZ"/>
</dbReference>
<dbReference type="GO" id="GO:0003677">
    <property type="term" value="F:DNA binding"/>
    <property type="evidence" value="ECO:0007669"/>
    <property type="project" value="InterPro"/>
</dbReference>
<dbReference type="RefSeq" id="WP_317762580.1">
    <property type="nucleotide sequence ID" value="NZ_CP158977.1"/>
</dbReference>
<dbReference type="PANTHER" id="PTHR34475:SF1">
    <property type="entry name" value="CYTOSKELETON PROTEIN RODZ"/>
    <property type="match status" value="1"/>
</dbReference>
<feature type="compositionally biased region" description="Polar residues" evidence="1">
    <location>
        <begin position="146"/>
        <end position="164"/>
    </location>
</feature>
<evidence type="ECO:0000259" key="3">
    <source>
        <dbReference type="Pfam" id="PF13464"/>
    </source>
</evidence>
<dbReference type="Proteomes" id="UP001275867">
    <property type="component" value="Unassembled WGS sequence"/>
</dbReference>
<dbReference type="PANTHER" id="PTHR34475">
    <property type="match status" value="1"/>
</dbReference>
<feature type="region of interest" description="Disordered" evidence="1">
    <location>
        <begin position="146"/>
        <end position="202"/>
    </location>
</feature>
<reference evidence="4" key="1">
    <citation type="submission" date="2019-10" db="EMBL/GenBank/DDBJ databases">
        <title>Malate fermentation in French cider.</title>
        <authorList>
            <person name="Cousin F.J."/>
            <person name="Medina Fernandez S."/>
            <person name="Misery B."/>
            <person name="Laplace J.-M."/>
            <person name="Cretenet M."/>
        </authorList>
    </citation>
    <scope>NUCLEOTIDE SEQUENCE</scope>
    <source>
        <strain evidence="4">UCMA15901</strain>
    </source>
</reference>
<comment type="caution">
    <text evidence="4">The sequence shown here is derived from an EMBL/GenBank/DDBJ whole genome shotgun (WGS) entry which is preliminary data.</text>
</comment>
<evidence type="ECO:0000313" key="4">
    <source>
        <dbReference type="EMBL" id="MDV7693482.1"/>
    </source>
</evidence>
<evidence type="ECO:0000256" key="1">
    <source>
        <dbReference type="SAM" id="MobiDB-lite"/>
    </source>
</evidence>
<feature type="region of interest" description="Disordered" evidence="1">
    <location>
        <begin position="86"/>
        <end position="110"/>
    </location>
</feature>
<keyword evidence="2" id="KW-0472">Membrane</keyword>
<keyword evidence="2" id="KW-0812">Transmembrane</keyword>
<organism evidence="4 5">
    <name type="scientific">Pediococcus parvulus</name>
    <dbReference type="NCBI Taxonomy" id="54062"/>
    <lineage>
        <taxon>Bacteria</taxon>
        <taxon>Bacillati</taxon>
        <taxon>Bacillota</taxon>
        <taxon>Bacilli</taxon>
        <taxon>Lactobacillales</taxon>
        <taxon>Lactobacillaceae</taxon>
        <taxon>Pediococcus</taxon>
    </lineage>
</organism>
<sequence>MSERQNKEIGKRLQDARLDQGLTIDYIQEKTKIQKRYLMAIEAGQMNDLPGDYYVKSFVSQYAAVVGLDAHKLLAGGLQASKEAETRAKSFATGPLPSRTTQHKQVEKESEFSRRYGKYMAYVPTVVVVVIVVVVLGTIWGMSHANNSSQPHLNSSRVSVTNEASSTKKKKDSSSSESSSSSSKAESQKISQVGSSTTEYTLKNAPKSGSKLTFKAGTSNAWISVSSDGTQSWSSTLQTGTSHTEKIAKGVSKVTITMGNAPQTTITVNGKSFDFNPQKDTTQTKTITLTIDD</sequence>
<keyword evidence="2" id="KW-1133">Transmembrane helix</keyword>
<name>A0AAP5TA82_9LACO</name>
<dbReference type="AlphaFoldDB" id="A0AAP5TA82"/>
<gene>
    <name evidence="4" type="ORF">GA842_01045</name>
</gene>
<proteinExistence type="predicted"/>
<dbReference type="Pfam" id="PF13413">
    <property type="entry name" value="HTH_25"/>
    <property type="match status" value="1"/>
</dbReference>
<dbReference type="InterPro" id="IPR010982">
    <property type="entry name" value="Lambda_DNA-bd_dom_sf"/>
</dbReference>
<evidence type="ECO:0000313" key="5">
    <source>
        <dbReference type="Proteomes" id="UP001275867"/>
    </source>
</evidence>
<feature type="domain" description="Cytoskeleton protein RodZ-like C-terminal" evidence="3">
    <location>
        <begin position="218"/>
        <end position="284"/>
    </location>
</feature>
<protein>
    <submittedName>
        <fullName evidence="4">DUF4115 domain-containing protein</fullName>
    </submittedName>
</protein>
<dbReference type="Gene3D" id="1.10.260.40">
    <property type="entry name" value="lambda repressor-like DNA-binding domains"/>
    <property type="match status" value="1"/>
</dbReference>
<feature type="compositionally biased region" description="Polar residues" evidence="1">
    <location>
        <begin position="192"/>
        <end position="201"/>
    </location>
</feature>
<accession>A0AAP5TA82</accession>
<evidence type="ECO:0000256" key="2">
    <source>
        <dbReference type="SAM" id="Phobius"/>
    </source>
</evidence>
<dbReference type="SUPFAM" id="SSF47413">
    <property type="entry name" value="lambda repressor-like DNA-binding domains"/>
    <property type="match status" value="1"/>
</dbReference>
<feature type="transmembrane region" description="Helical" evidence="2">
    <location>
        <begin position="119"/>
        <end position="142"/>
    </location>
</feature>
<dbReference type="EMBL" id="WERX01000002">
    <property type="protein sequence ID" value="MDV7693482.1"/>
    <property type="molecule type" value="Genomic_DNA"/>
</dbReference>
<feature type="compositionally biased region" description="Low complexity" evidence="1">
    <location>
        <begin position="175"/>
        <end position="191"/>
    </location>
</feature>
<dbReference type="InterPro" id="IPR025194">
    <property type="entry name" value="RodZ-like_C"/>
</dbReference>
<dbReference type="Pfam" id="PF13464">
    <property type="entry name" value="RodZ_C"/>
    <property type="match status" value="1"/>
</dbReference>